<dbReference type="OrthoDB" id="7192068at2"/>
<reference evidence="3" key="1">
    <citation type="submission" date="2017-05" db="EMBL/GenBank/DDBJ databases">
        <authorList>
            <person name="Macchi M."/>
            <person name="Festa S."/>
            <person name="Coppotelli B.M."/>
            <person name="Morelli I.S."/>
        </authorList>
    </citation>
    <scope>NUCLEOTIDE SEQUENCE [LARGE SCALE GENOMIC DNA]</scope>
    <source>
        <strain evidence="3">I</strain>
    </source>
</reference>
<organism evidence="2 3">
    <name type="scientific">Inquilinus limosus</name>
    <dbReference type="NCBI Taxonomy" id="171674"/>
    <lineage>
        <taxon>Bacteria</taxon>
        <taxon>Pseudomonadati</taxon>
        <taxon>Pseudomonadota</taxon>
        <taxon>Alphaproteobacteria</taxon>
        <taxon>Rhodospirillales</taxon>
        <taxon>Rhodospirillaceae</taxon>
        <taxon>Inquilinus</taxon>
    </lineage>
</organism>
<accession>A0A211ZFL0</accession>
<evidence type="ECO:0008006" key="4">
    <source>
        <dbReference type="Google" id="ProtNLM"/>
    </source>
</evidence>
<evidence type="ECO:0000313" key="3">
    <source>
        <dbReference type="Proteomes" id="UP000196655"/>
    </source>
</evidence>
<dbReference type="RefSeq" id="WP_088154639.1">
    <property type="nucleotide sequence ID" value="NZ_NHON01000069.1"/>
</dbReference>
<keyword evidence="1" id="KW-0472">Membrane</keyword>
<comment type="caution">
    <text evidence="2">The sequence shown here is derived from an EMBL/GenBank/DDBJ whole genome shotgun (WGS) entry which is preliminary data.</text>
</comment>
<keyword evidence="3" id="KW-1185">Reference proteome</keyword>
<feature type="transmembrane region" description="Helical" evidence="1">
    <location>
        <begin position="97"/>
        <end position="118"/>
    </location>
</feature>
<dbReference type="Proteomes" id="UP000196655">
    <property type="component" value="Unassembled WGS sequence"/>
</dbReference>
<feature type="transmembrane region" description="Helical" evidence="1">
    <location>
        <begin position="138"/>
        <end position="158"/>
    </location>
</feature>
<evidence type="ECO:0000256" key="1">
    <source>
        <dbReference type="SAM" id="Phobius"/>
    </source>
</evidence>
<keyword evidence="1" id="KW-0812">Transmembrane</keyword>
<feature type="transmembrane region" description="Helical" evidence="1">
    <location>
        <begin position="170"/>
        <end position="188"/>
    </location>
</feature>
<dbReference type="STRING" id="1122125.GCA_000423185_00845"/>
<feature type="transmembrane region" description="Helical" evidence="1">
    <location>
        <begin position="42"/>
        <end position="63"/>
    </location>
</feature>
<proteinExistence type="predicted"/>
<name>A0A211ZFL0_9PROT</name>
<dbReference type="EMBL" id="NHON01000069">
    <property type="protein sequence ID" value="OWJ64069.1"/>
    <property type="molecule type" value="Genomic_DNA"/>
</dbReference>
<gene>
    <name evidence="2" type="ORF">BWR60_26505</name>
</gene>
<keyword evidence="1" id="KW-1133">Transmembrane helix</keyword>
<protein>
    <recommendedName>
        <fullName evidence="4">DedA family protein</fullName>
    </recommendedName>
</protein>
<dbReference type="AlphaFoldDB" id="A0A211ZFL0"/>
<evidence type="ECO:0000313" key="2">
    <source>
        <dbReference type="EMBL" id="OWJ64069.1"/>
    </source>
</evidence>
<sequence length="192" mass="19571">MRDRALTLLAFLWGVAEASLFFVVPDVPVSLIALARGGRAGLRAAVAAAAGAMVGGTALAVFASHAPQAAIALVDAVPAISPAMIARLQGMMAGTDSAAGLAGVLILASLSGIPYKIAAASAPGLGIPVWELALLTPLVRLPRFVALAGAGALLHRLTPAMPGWMQPLRVRLLLAALGWSAFYVNYWMQVGG</sequence>